<comment type="caution">
    <text evidence="3">The sequence shown here is derived from an EMBL/GenBank/DDBJ whole genome shotgun (WGS) entry which is preliminary data.</text>
</comment>
<keyword evidence="2" id="KW-0472">Membrane</keyword>
<feature type="compositionally biased region" description="Polar residues" evidence="1">
    <location>
        <begin position="429"/>
        <end position="449"/>
    </location>
</feature>
<evidence type="ECO:0000256" key="1">
    <source>
        <dbReference type="SAM" id="MobiDB-lite"/>
    </source>
</evidence>
<dbReference type="EMBL" id="JAPQKH010000003">
    <property type="protein sequence ID" value="KAJ5106646.1"/>
    <property type="molecule type" value="Genomic_DNA"/>
</dbReference>
<evidence type="ECO:0000313" key="4">
    <source>
        <dbReference type="Proteomes" id="UP001149165"/>
    </source>
</evidence>
<keyword evidence="2" id="KW-0812">Transmembrane</keyword>
<feature type="region of interest" description="Disordered" evidence="1">
    <location>
        <begin position="358"/>
        <end position="385"/>
    </location>
</feature>
<sequence>MVTVNGAITLTGGFNFTEAIDEIGDDILNVTSQAFDQLEDYVKEVVKDIATLDIEDVPAWPTLDLDLNLDNTTGLPGAEVHFEFDNLELYLDLDIKLSAGSTYTLNIYSSESPAGIAMPGLTAGAVFSVDLILIAEAEIDIGSGIHIKLEDGLAFDLEMFNSNVSKISLIEDVLTFSGGIEADVFSYVADFLMQVNGSSSTSSEDDDCELAAVAEYTMAIGAAAGATVAVDTYVWGPSPNTTVPVFYTTLASICAGTKTASTSTASAHITPRAELGRRDDYSTTAMTSTESFTIVNCISSGLINCPINLQNTTSYQRIVTSDVTIRSGYTVTASPTALSTVASAVPFGTNARSLLATSGSPTSYVPTSTATSTGGGGDGGNSIVDGKTDGTSNKLIIGLTVGLGVPFLAALIIGLGWYIRKRNKNLSNPSEQQALQQGSPDTAYDSPNESVLMKHSPQQGQ</sequence>
<dbReference type="AlphaFoldDB" id="A0A9W9FUF2"/>
<dbReference type="Proteomes" id="UP001149165">
    <property type="component" value="Unassembled WGS sequence"/>
</dbReference>
<evidence type="ECO:0000256" key="2">
    <source>
        <dbReference type="SAM" id="Phobius"/>
    </source>
</evidence>
<accession>A0A9W9FUF2</accession>
<proteinExistence type="predicted"/>
<organism evidence="3 4">
    <name type="scientific">Penicillium angulare</name>
    <dbReference type="NCBI Taxonomy" id="116970"/>
    <lineage>
        <taxon>Eukaryota</taxon>
        <taxon>Fungi</taxon>
        <taxon>Dikarya</taxon>
        <taxon>Ascomycota</taxon>
        <taxon>Pezizomycotina</taxon>
        <taxon>Eurotiomycetes</taxon>
        <taxon>Eurotiomycetidae</taxon>
        <taxon>Eurotiales</taxon>
        <taxon>Aspergillaceae</taxon>
        <taxon>Penicillium</taxon>
    </lineage>
</organism>
<dbReference type="OrthoDB" id="4733706at2759"/>
<feature type="region of interest" description="Disordered" evidence="1">
    <location>
        <begin position="429"/>
        <end position="461"/>
    </location>
</feature>
<evidence type="ECO:0000313" key="3">
    <source>
        <dbReference type="EMBL" id="KAJ5106646.1"/>
    </source>
</evidence>
<reference evidence="3" key="1">
    <citation type="submission" date="2022-11" db="EMBL/GenBank/DDBJ databases">
        <authorList>
            <person name="Petersen C."/>
        </authorList>
    </citation>
    <scope>NUCLEOTIDE SEQUENCE</scope>
    <source>
        <strain evidence="3">IBT 30069</strain>
    </source>
</reference>
<keyword evidence="2" id="KW-1133">Transmembrane helix</keyword>
<keyword evidence="4" id="KW-1185">Reference proteome</keyword>
<protein>
    <recommendedName>
        <fullName evidence="5">Mid2 domain-containing protein</fullName>
    </recommendedName>
</protein>
<feature type="transmembrane region" description="Helical" evidence="2">
    <location>
        <begin position="395"/>
        <end position="419"/>
    </location>
</feature>
<evidence type="ECO:0008006" key="5">
    <source>
        <dbReference type="Google" id="ProtNLM"/>
    </source>
</evidence>
<gene>
    <name evidence="3" type="ORF">N7456_003321</name>
</gene>
<reference evidence="3" key="2">
    <citation type="journal article" date="2023" name="IMA Fungus">
        <title>Comparative genomic study of the Penicillium genus elucidates a diverse pangenome and 15 lateral gene transfer events.</title>
        <authorList>
            <person name="Petersen C."/>
            <person name="Sorensen T."/>
            <person name="Nielsen M.R."/>
            <person name="Sondergaard T.E."/>
            <person name="Sorensen J.L."/>
            <person name="Fitzpatrick D.A."/>
            <person name="Frisvad J.C."/>
            <person name="Nielsen K.L."/>
        </authorList>
    </citation>
    <scope>NUCLEOTIDE SEQUENCE</scope>
    <source>
        <strain evidence="3">IBT 30069</strain>
    </source>
</reference>
<name>A0A9W9FUF2_9EURO</name>